<feature type="signal peptide" evidence="1">
    <location>
        <begin position="1"/>
        <end position="19"/>
    </location>
</feature>
<dbReference type="EMBL" id="JAACXV010014476">
    <property type="protein sequence ID" value="KAF7267011.1"/>
    <property type="molecule type" value="Genomic_DNA"/>
</dbReference>
<keyword evidence="3" id="KW-1185">Reference proteome</keyword>
<sequence>MKRFKILLIFLTAAIGASGSYHTNQHYKNNYFMPRCKYDDQLLKNDDQVEKELAKSDFVFTGKVSNADIVYRDNQIIFGVTVRRYFKNVFHYSKNQEVRVAKRLNDGEGVKCRLAIRPKFTAIFIGRKIRGPLDVDISLIVGPVPVTLYNLDRISSATKDELPYDISSYDANYDRIQNLEVKTFANANFGGKFNITCLLFSHLFVNSKKFDFSYAES</sequence>
<reference evidence="2" key="1">
    <citation type="submission" date="2020-08" db="EMBL/GenBank/DDBJ databases">
        <title>Genome sequencing and assembly of the red palm weevil Rhynchophorus ferrugineus.</title>
        <authorList>
            <person name="Dias G.B."/>
            <person name="Bergman C.M."/>
            <person name="Manee M."/>
        </authorList>
    </citation>
    <scope>NUCLEOTIDE SEQUENCE</scope>
    <source>
        <strain evidence="2">AA-2017</strain>
        <tissue evidence="2">Whole larva</tissue>
    </source>
</reference>
<evidence type="ECO:0000313" key="2">
    <source>
        <dbReference type="EMBL" id="KAF7267011.1"/>
    </source>
</evidence>
<feature type="chain" id="PRO_5032421492" evidence="1">
    <location>
        <begin position="20"/>
        <end position="217"/>
    </location>
</feature>
<keyword evidence="1" id="KW-0732">Signal</keyword>
<organism evidence="2 3">
    <name type="scientific">Rhynchophorus ferrugineus</name>
    <name type="common">Red palm weevil</name>
    <name type="synonym">Curculio ferrugineus</name>
    <dbReference type="NCBI Taxonomy" id="354439"/>
    <lineage>
        <taxon>Eukaryota</taxon>
        <taxon>Metazoa</taxon>
        <taxon>Ecdysozoa</taxon>
        <taxon>Arthropoda</taxon>
        <taxon>Hexapoda</taxon>
        <taxon>Insecta</taxon>
        <taxon>Pterygota</taxon>
        <taxon>Neoptera</taxon>
        <taxon>Endopterygota</taxon>
        <taxon>Coleoptera</taxon>
        <taxon>Polyphaga</taxon>
        <taxon>Cucujiformia</taxon>
        <taxon>Curculionidae</taxon>
        <taxon>Dryophthorinae</taxon>
        <taxon>Rhynchophorus</taxon>
    </lineage>
</organism>
<dbReference type="AlphaFoldDB" id="A0A834M081"/>
<accession>A0A834M081</accession>
<evidence type="ECO:0000256" key="1">
    <source>
        <dbReference type="SAM" id="SignalP"/>
    </source>
</evidence>
<dbReference type="OrthoDB" id="7685922at2759"/>
<protein>
    <submittedName>
        <fullName evidence="2">Uncharacterized protein</fullName>
    </submittedName>
</protein>
<comment type="caution">
    <text evidence="2">The sequence shown here is derived from an EMBL/GenBank/DDBJ whole genome shotgun (WGS) entry which is preliminary data.</text>
</comment>
<dbReference type="Gene3D" id="2.40.50.120">
    <property type="match status" value="1"/>
</dbReference>
<dbReference type="Proteomes" id="UP000625711">
    <property type="component" value="Unassembled WGS sequence"/>
</dbReference>
<dbReference type="InterPro" id="IPR008993">
    <property type="entry name" value="TIMP-like_OB-fold"/>
</dbReference>
<evidence type="ECO:0000313" key="3">
    <source>
        <dbReference type="Proteomes" id="UP000625711"/>
    </source>
</evidence>
<proteinExistence type="predicted"/>
<name>A0A834M081_RHYFE</name>
<gene>
    <name evidence="2" type="ORF">GWI33_019717</name>
</gene>